<feature type="region of interest" description="Disordered" evidence="1">
    <location>
        <begin position="1"/>
        <end position="21"/>
    </location>
</feature>
<feature type="compositionally biased region" description="Polar residues" evidence="1">
    <location>
        <begin position="1"/>
        <end position="19"/>
    </location>
</feature>
<accession>A0A1M6FAG4</accession>
<evidence type="ECO:0000313" key="2">
    <source>
        <dbReference type="EMBL" id="SHI94663.1"/>
    </source>
</evidence>
<dbReference type="RefSeq" id="WP_072990882.1">
    <property type="nucleotide sequence ID" value="NZ_FQYU01000002.1"/>
</dbReference>
<evidence type="ECO:0000313" key="3">
    <source>
        <dbReference type="Proteomes" id="UP000184543"/>
    </source>
</evidence>
<dbReference type="AlphaFoldDB" id="A0A1M6FAG4"/>
<name>A0A1M6FAG4_9FLAO</name>
<keyword evidence="3" id="KW-1185">Reference proteome</keyword>
<dbReference type="Proteomes" id="UP000184543">
    <property type="component" value="Unassembled WGS sequence"/>
</dbReference>
<reference evidence="3" key="1">
    <citation type="submission" date="2016-11" db="EMBL/GenBank/DDBJ databases">
        <authorList>
            <person name="Varghese N."/>
            <person name="Submissions S."/>
        </authorList>
    </citation>
    <scope>NUCLEOTIDE SEQUENCE [LARGE SCALE GENOMIC DNA]</scope>
    <source>
        <strain evidence="3">DSM 19858</strain>
    </source>
</reference>
<dbReference type="OrthoDB" id="370799at2"/>
<dbReference type="STRING" id="192903.SAMN04488513_102353"/>
<evidence type="ECO:0000256" key="1">
    <source>
        <dbReference type="SAM" id="MobiDB-lite"/>
    </source>
</evidence>
<proteinExistence type="predicted"/>
<sequence length="100" mass="11524">MSTPGNYQEFQSTLGQGKPSSDWPEALKAMWYAANGNWEAAHDIAQEIYTDVGSWIHAHLHREEGDRFNAGYWYRKAGRPYCNATLEEERREITVFVLSL</sequence>
<organism evidence="2 3">
    <name type="scientific">Pseudozobellia thermophila</name>
    <dbReference type="NCBI Taxonomy" id="192903"/>
    <lineage>
        <taxon>Bacteria</taxon>
        <taxon>Pseudomonadati</taxon>
        <taxon>Bacteroidota</taxon>
        <taxon>Flavobacteriia</taxon>
        <taxon>Flavobacteriales</taxon>
        <taxon>Flavobacteriaceae</taxon>
        <taxon>Pseudozobellia</taxon>
    </lineage>
</organism>
<gene>
    <name evidence="2" type="ORF">SAMN04488513_102353</name>
</gene>
<protein>
    <submittedName>
        <fullName evidence="2">Uncharacterized protein</fullName>
    </submittedName>
</protein>
<dbReference type="EMBL" id="FQYU01000002">
    <property type="protein sequence ID" value="SHI94663.1"/>
    <property type="molecule type" value="Genomic_DNA"/>
</dbReference>